<dbReference type="STRING" id="660518.SAMN05216218_105286"/>
<keyword evidence="1" id="KW-1133">Transmembrane helix</keyword>
<keyword evidence="1" id="KW-0472">Membrane</keyword>
<reference evidence="3" key="1">
    <citation type="submission" date="2016-10" db="EMBL/GenBank/DDBJ databases">
        <authorList>
            <person name="Varghese N."/>
            <person name="Submissions S."/>
        </authorList>
    </citation>
    <scope>NUCLEOTIDE SEQUENCE [LARGE SCALE GENOMIC DNA]</scope>
    <source>
        <strain evidence="3">IBRC-M 10760</strain>
    </source>
</reference>
<name>A0A1G7KGB4_9EURY</name>
<dbReference type="AlphaFoldDB" id="A0A1G7KGB4"/>
<evidence type="ECO:0000313" key="2">
    <source>
        <dbReference type="EMBL" id="SDF36054.1"/>
    </source>
</evidence>
<protein>
    <submittedName>
        <fullName evidence="2">Uncharacterized protein</fullName>
    </submittedName>
</protein>
<keyword evidence="3" id="KW-1185">Reference proteome</keyword>
<keyword evidence="1" id="KW-0812">Transmembrane</keyword>
<feature type="transmembrane region" description="Helical" evidence="1">
    <location>
        <begin position="62"/>
        <end position="81"/>
    </location>
</feature>
<proteinExistence type="predicted"/>
<gene>
    <name evidence="2" type="ORF">SAMN05216218_105286</name>
</gene>
<accession>A0A1G7KGB4</accession>
<evidence type="ECO:0000313" key="3">
    <source>
        <dbReference type="Proteomes" id="UP000199076"/>
    </source>
</evidence>
<feature type="transmembrane region" description="Helical" evidence="1">
    <location>
        <begin position="34"/>
        <end position="56"/>
    </location>
</feature>
<evidence type="ECO:0000256" key="1">
    <source>
        <dbReference type="SAM" id="Phobius"/>
    </source>
</evidence>
<dbReference type="Proteomes" id="UP000199076">
    <property type="component" value="Unassembled WGS sequence"/>
</dbReference>
<organism evidence="2 3">
    <name type="scientific">Halorientalis regularis</name>
    <dbReference type="NCBI Taxonomy" id="660518"/>
    <lineage>
        <taxon>Archaea</taxon>
        <taxon>Methanobacteriati</taxon>
        <taxon>Methanobacteriota</taxon>
        <taxon>Stenosarchaea group</taxon>
        <taxon>Halobacteria</taxon>
        <taxon>Halobacteriales</taxon>
        <taxon>Haloarculaceae</taxon>
        <taxon>Halorientalis</taxon>
    </lineage>
</organism>
<dbReference type="EMBL" id="FNBK01000005">
    <property type="protein sequence ID" value="SDF36054.1"/>
    <property type="molecule type" value="Genomic_DNA"/>
</dbReference>
<sequence length="83" mass="8990">MGFKLKPVDITDMGEGQVTTASEGRVTATKVRNLFIFLGLGLLQLMVIFEGLASYWGIVVPLFPLLLVLLGFVSAGLLFIANF</sequence>